<comment type="caution">
    <text evidence="2">The sequence shown here is derived from an EMBL/GenBank/DDBJ whole genome shotgun (WGS) entry which is preliminary data.</text>
</comment>
<feature type="region of interest" description="Disordered" evidence="1">
    <location>
        <begin position="296"/>
        <end position="330"/>
    </location>
</feature>
<accession>A0AAW2S8D7</accession>
<dbReference type="EMBL" id="JACGWJ010000011">
    <property type="protein sequence ID" value="KAL0388775.1"/>
    <property type="molecule type" value="Genomic_DNA"/>
</dbReference>
<reference evidence="2" key="2">
    <citation type="journal article" date="2024" name="Plant">
        <title>Genomic evolution and insights into agronomic trait innovations of Sesamum species.</title>
        <authorList>
            <person name="Miao H."/>
            <person name="Wang L."/>
            <person name="Qu L."/>
            <person name="Liu H."/>
            <person name="Sun Y."/>
            <person name="Le M."/>
            <person name="Wang Q."/>
            <person name="Wei S."/>
            <person name="Zheng Y."/>
            <person name="Lin W."/>
            <person name="Duan Y."/>
            <person name="Cao H."/>
            <person name="Xiong S."/>
            <person name="Wang X."/>
            <person name="Wei L."/>
            <person name="Li C."/>
            <person name="Ma Q."/>
            <person name="Ju M."/>
            <person name="Zhao R."/>
            <person name="Li G."/>
            <person name="Mu C."/>
            <person name="Tian Q."/>
            <person name="Mei H."/>
            <person name="Zhang T."/>
            <person name="Gao T."/>
            <person name="Zhang H."/>
        </authorList>
    </citation>
    <scope>NUCLEOTIDE SEQUENCE</scope>
    <source>
        <strain evidence="2">G02</strain>
    </source>
</reference>
<feature type="compositionally biased region" description="Basic and acidic residues" evidence="1">
    <location>
        <begin position="301"/>
        <end position="314"/>
    </location>
</feature>
<evidence type="ECO:0000256" key="1">
    <source>
        <dbReference type="SAM" id="MobiDB-lite"/>
    </source>
</evidence>
<reference evidence="2" key="1">
    <citation type="submission" date="2020-06" db="EMBL/GenBank/DDBJ databases">
        <authorList>
            <person name="Li T."/>
            <person name="Hu X."/>
            <person name="Zhang T."/>
            <person name="Song X."/>
            <person name="Zhang H."/>
            <person name="Dai N."/>
            <person name="Sheng W."/>
            <person name="Hou X."/>
            <person name="Wei L."/>
        </authorList>
    </citation>
    <scope>NUCLEOTIDE SEQUENCE</scope>
    <source>
        <strain evidence="2">G02</strain>
        <tissue evidence="2">Leaf</tissue>
    </source>
</reference>
<dbReference type="PANTHER" id="PTHR31973:SF195">
    <property type="entry name" value="MUDR FAMILY TRANSPOSASE"/>
    <property type="match status" value="1"/>
</dbReference>
<proteinExistence type="predicted"/>
<dbReference type="PANTHER" id="PTHR31973">
    <property type="entry name" value="POLYPROTEIN, PUTATIVE-RELATED"/>
    <property type="match status" value="1"/>
</dbReference>
<evidence type="ECO:0000313" key="2">
    <source>
        <dbReference type="EMBL" id="KAL0388775.1"/>
    </source>
</evidence>
<feature type="compositionally biased region" description="Polar residues" evidence="1">
    <location>
        <begin position="321"/>
        <end position="330"/>
    </location>
</feature>
<name>A0AAW2S8D7_SESRA</name>
<dbReference type="AlphaFoldDB" id="A0AAW2S8D7"/>
<sequence>MNTQPSFYRSIPFFQQTFPEIPADSVDVPNLRYAKFYNKSEGRLDKGMLFKTKEELMEAVQDHSIRHARRHVKCNPSYGIKHVIQNVKDQTGYDVPYQKAWYSLKMARQIVYGTWESSVQKLPAYLGAIQKYNPGTIVEWKHKGFQASTVVDEETYPSWKWFLQQLSRHVIRGRRGMCLISDRHGGLIKAVREGPDFVSPHECTEYQSRKFNRIMDEIKKQDVKAFAYLDAINKEKWTASHDGGWRCGILTTNMSECINGVLKGARRLPSEDYWDDPNFQLVHDPTIRTVTRPGRNQTTRIHNEMDWRQTRARQEAQQQQGDSSVQENVP</sequence>
<protein>
    <recommendedName>
        <fullName evidence="3">Transposase</fullName>
    </recommendedName>
</protein>
<evidence type="ECO:0008006" key="3">
    <source>
        <dbReference type="Google" id="ProtNLM"/>
    </source>
</evidence>
<organism evidence="2">
    <name type="scientific">Sesamum radiatum</name>
    <name type="common">Black benniseed</name>
    <dbReference type="NCBI Taxonomy" id="300843"/>
    <lineage>
        <taxon>Eukaryota</taxon>
        <taxon>Viridiplantae</taxon>
        <taxon>Streptophyta</taxon>
        <taxon>Embryophyta</taxon>
        <taxon>Tracheophyta</taxon>
        <taxon>Spermatophyta</taxon>
        <taxon>Magnoliopsida</taxon>
        <taxon>eudicotyledons</taxon>
        <taxon>Gunneridae</taxon>
        <taxon>Pentapetalae</taxon>
        <taxon>asterids</taxon>
        <taxon>lamiids</taxon>
        <taxon>Lamiales</taxon>
        <taxon>Pedaliaceae</taxon>
        <taxon>Sesamum</taxon>
    </lineage>
</organism>
<gene>
    <name evidence="2" type="ORF">Sradi_2759300</name>
</gene>